<reference evidence="1" key="1">
    <citation type="journal article" date="2012" name="Proc. Natl. Acad. Sci. U.S.A.">
        <title>Antigenic diversity is generated by distinct evolutionary mechanisms in African trypanosome species.</title>
        <authorList>
            <person name="Jackson A.P."/>
            <person name="Berry A."/>
            <person name="Aslett M."/>
            <person name="Allison H.C."/>
            <person name="Burton P."/>
            <person name="Vavrova-Anderson J."/>
            <person name="Brown R."/>
            <person name="Browne H."/>
            <person name="Corton N."/>
            <person name="Hauser H."/>
            <person name="Gamble J."/>
            <person name="Gilderthorp R."/>
            <person name="Marcello L."/>
            <person name="McQuillan J."/>
            <person name="Otto T.D."/>
            <person name="Quail M.A."/>
            <person name="Sanders M.J."/>
            <person name="van Tonder A."/>
            <person name="Ginger M.L."/>
            <person name="Field M.C."/>
            <person name="Barry J.D."/>
            <person name="Hertz-Fowler C."/>
            <person name="Berriman M."/>
        </authorList>
    </citation>
    <scope>NUCLEOTIDE SEQUENCE</scope>
    <source>
        <strain evidence="1">Y486</strain>
    </source>
</reference>
<dbReference type="AlphaFoldDB" id="G0UBA2"/>
<protein>
    <submittedName>
        <fullName evidence="1">Uncharacterized protein</fullName>
    </submittedName>
</protein>
<organism evidence="1">
    <name type="scientific">Trypanosoma vivax (strain Y486)</name>
    <dbReference type="NCBI Taxonomy" id="1055687"/>
    <lineage>
        <taxon>Eukaryota</taxon>
        <taxon>Discoba</taxon>
        <taxon>Euglenozoa</taxon>
        <taxon>Kinetoplastea</taxon>
        <taxon>Metakinetoplastina</taxon>
        <taxon>Trypanosomatida</taxon>
        <taxon>Trypanosomatidae</taxon>
        <taxon>Trypanosoma</taxon>
        <taxon>Duttonella</taxon>
    </lineage>
</organism>
<name>G0UBA2_TRYVY</name>
<gene>
    <name evidence="1" type="ORF">TVY486_1105730</name>
</gene>
<evidence type="ECO:0000313" key="1">
    <source>
        <dbReference type="EMBL" id="CCC53089.1"/>
    </source>
</evidence>
<sequence length="126" mass="13671">MAGGTAKHKHSLVKKSLCTCSHEAEAEKNESFMYCGSRCAYSSSPAAKEDSSEVYCPSSACNTCLDFERYGAQVEVVSDTQALSIFCAQPRSLQVRDAARTAKLAVHDREQKSTKHAGTMVVWKGS</sequence>
<accession>G0UBA2</accession>
<proteinExistence type="predicted"/>
<dbReference type="VEuPathDB" id="TriTrypDB:TvY486_1105730"/>
<dbReference type="EMBL" id="HE573027">
    <property type="protein sequence ID" value="CCC53089.1"/>
    <property type="molecule type" value="Genomic_DNA"/>
</dbReference>